<evidence type="ECO:0000256" key="3">
    <source>
        <dbReference type="SAM" id="MobiDB-lite"/>
    </source>
</evidence>
<keyword evidence="1 2" id="KW-0539">Nucleus</keyword>
<dbReference type="GeneID" id="92376632"/>
<dbReference type="InterPro" id="IPR055129">
    <property type="entry name" value="YEATS_dom"/>
</dbReference>
<protein>
    <submittedName>
        <fullName evidence="5">YEATS family, putative</fullName>
    </submittedName>
</protein>
<comment type="caution">
    <text evidence="5">The sequence shown here is derived from an EMBL/GenBank/DDBJ whole genome shotgun (WGS) entry which is preliminary data.</text>
</comment>
<dbReference type="AlphaFoldDB" id="A0A1G4IFF0"/>
<dbReference type="VEuPathDB" id="TriTrypDB:TEOVI_000269200"/>
<dbReference type="PROSITE" id="PS51037">
    <property type="entry name" value="YEATS"/>
    <property type="match status" value="1"/>
</dbReference>
<evidence type="ECO:0000256" key="2">
    <source>
        <dbReference type="PROSITE-ProRule" id="PRU00376"/>
    </source>
</evidence>
<dbReference type="InterPro" id="IPR038704">
    <property type="entry name" value="YEAST_sf"/>
</dbReference>
<dbReference type="Pfam" id="PF03366">
    <property type="entry name" value="YEATS"/>
    <property type="match status" value="1"/>
</dbReference>
<dbReference type="InterPro" id="IPR005033">
    <property type="entry name" value="YEATS"/>
</dbReference>
<gene>
    <name evidence="5" type="ORF">TEOVI_000269200</name>
</gene>
<sequence>MIHGNAAPISRAFTIHFKGELFRALIDCRTALTLRDLIAVAVPNPSGSNSSSTTTGDFSTDWVDNCICAFGGQRLSLDTLTESAPLVLDVSWSESARGGTRKRMRRDFISFKEEDRNLLPCKVSQEEIGYSGRTSGSKEIKNNIDDKYSVFDAKSGVVLSFDSSSRYGVEGKFSADDNNSNDNSCSSDDGEDDDCINSEGRTPCEDYDDRQYEAILPVVVGGVVRLVNMESRDKSHEWTVYVRGLFNESKYLADCIESVRFFLDASFTPSERLVTSPPFELTEVGWGEFIVKVSIQLRHYPRPIQIDLSSSSASPVTSGVVKSPSLLPLLPTSAETLSDVKVASAILSPSTADGPLIGLTNGPALSPLISVLSRHHYHGCASDSVDHTIVKKEEEEEGDDQCTKCDAKRNVFGSTEKAEEAGRRAQNNNCVNVLFNPNASVSSDVETLGTCSGVVVLSHLLRFSHRVKRLHCIPPLGRPYEPEEHVGYTLVQHPVVTEHYDEIVIPDAPLEIKKALASLPELLQNRVSSVKGVRAPTTQQQGNHRGSTTLHRDAIASIYAEDGVSCWKYIKHEELDDIALAEAYLDNLSTCPKSFFHVDSHVVEANQPLALPRPGRGRRKLMGAEIDLAALRAAKKGLTDAIGRMRREAVLRQAAHIYQQYT</sequence>
<dbReference type="CDD" id="cd16887">
    <property type="entry name" value="YEATS"/>
    <property type="match status" value="1"/>
</dbReference>
<dbReference type="GO" id="GO:0006355">
    <property type="term" value="P:regulation of DNA-templated transcription"/>
    <property type="evidence" value="ECO:0007669"/>
    <property type="project" value="InterPro"/>
</dbReference>
<evidence type="ECO:0000256" key="1">
    <source>
        <dbReference type="ARBA" id="ARBA00023242"/>
    </source>
</evidence>
<comment type="subcellular location">
    <subcellularLocation>
        <location evidence="2">Nucleus</location>
    </subcellularLocation>
</comment>
<feature type="domain" description="YEATS" evidence="4">
    <location>
        <begin position="208"/>
        <end position="519"/>
    </location>
</feature>
<evidence type="ECO:0000313" key="5">
    <source>
        <dbReference type="EMBL" id="SCU71112.1"/>
    </source>
</evidence>
<organism evidence="5 6">
    <name type="scientific">Trypanosoma equiperdum</name>
    <dbReference type="NCBI Taxonomy" id="5694"/>
    <lineage>
        <taxon>Eukaryota</taxon>
        <taxon>Discoba</taxon>
        <taxon>Euglenozoa</taxon>
        <taxon>Kinetoplastea</taxon>
        <taxon>Metakinetoplastina</taxon>
        <taxon>Trypanosomatida</taxon>
        <taxon>Trypanosomatidae</taxon>
        <taxon>Trypanosoma</taxon>
    </lineage>
</organism>
<dbReference type="EMBL" id="CZPT02001569">
    <property type="protein sequence ID" value="SCU71112.1"/>
    <property type="molecule type" value="Genomic_DNA"/>
</dbReference>
<feature type="compositionally biased region" description="Low complexity" evidence="3">
    <location>
        <begin position="176"/>
        <end position="187"/>
    </location>
</feature>
<accession>A0A1G4IFF0</accession>
<evidence type="ECO:0000259" key="4">
    <source>
        <dbReference type="PROSITE" id="PS51037"/>
    </source>
</evidence>
<evidence type="ECO:0000313" key="6">
    <source>
        <dbReference type="Proteomes" id="UP000195570"/>
    </source>
</evidence>
<dbReference type="RefSeq" id="XP_067081828.1">
    <property type="nucleotide sequence ID" value="XM_067225727.1"/>
</dbReference>
<dbReference type="GO" id="GO:0005634">
    <property type="term" value="C:nucleus"/>
    <property type="evidence" value="ECO:0007669"/>
    <property type="project" value="UniProtKB-SubCell"/>
</dbReference>
<dbReference type="Proteomes" id="UP000195570">
    <property type="component" value="Unassembled WGS sequence"/>
</dbReference>
<reference evidence="5" key="1">
    <citation type="submission" date="2016-09" db="EMBL/GenBank/DDBJ databases">
        <authorList>
            <person name="Hebert L."/>
            <person name="Moumen B."/>
        </authorList>
    </citation>
    <scope>NUCLEOTIDE SEQUENCE [LARGE SCALE GENOMIC DNA]</scope>
    <source>
        <strain evidence="5">OVI</strain>
    </source>
</reference>
<dbReference type="Gene3D" id="2.60.40.1970">
    <property type="entry name" value="YEATS domain"/>
    <property type="match status" value="1"/>
</dbReference>
<keyword evidence="6" id="KW-1185">Reference proteome</keyword>
<name>A0A1G4IFF0_TRYEQ</name>
<proteinExistence type="predicted"/>
<dbReference type="PANTHER" id="PTHR23195">
    <property type="entry name" value="YEATS DOMAIN"/>
    <property type="match status" value="1"/>
</dbReference>
<feature type="region of interest" description="Disordered" evidence="3">
    <location>
        <begin position="172"/>
        <end position="202"/>
    </location>
</feature>